<dbReference type="PANTHER" id="PTHR28071">
    <property type="entry name" value="REDOX PROTEIN FMP46, MITOCHONDRIAL-RELATED"/>
    <property type="match status" value="1"/>
</dbReference>
<keyword evidence="8" id="KW-1185">Reference proteome</keyword>
<dbReference type="Pfam" id="PF07955">
    <property type="entry name" value="DUF1687"/>
    <property type="match status" value="1"/>
</dbReference>
<name>A0A9P5TEA7_9AGAM</name>
<dbReference type="InterPro" id="IPR036249">
    <property type="entry name" value="Thioredoxin-like_sf"/>
</dbReference>
<evidence type="ECO:0000256" key="2">
    <source>
        <dbReference type="ARBA" id="ARBA00004173"/>
    </source>
</evidence>
<evidence type="ECO:0000256" key="6">
    <source>
        <dbReference type="ARBA" id="ARBA00023128"/>
    </source>
</evidence>
<gene>
    <name evidence="7" type="ORF">DFH94DRAFT_703914</name>
</gene>
<keyword evidence="6" id="KW-0496">Mitochondrion</keyword>
<proteinExistence type="inferred from homology"/>
<evidence type="ECO:0000256" key="3">
    <source>
        <dbReference type="ARBA" id="ARBA00009734"/>
    </source>
</evidence>
<dbReference type="AlphaFoldDB" id="A0A9P5TEA7"/>
<keyword evidence="5" id="KW-0560">Oxidoreductase</keyword>
<dbReference type="PANTHER" id="PTHR28071:SF1">
    <property type="entry name" value="REDOX PROTEIN FMP46, MITOCHONDRIAL-RELATED"/>
    <property type="match status" value="1"/>
</dbReference>
<dbReference type="InterPro" id="IPR012882">
    <property type="entry name" value="Fmp46"/>
</dbReference>
<dbReference type="EMBL" id="WHVB01000001">
    <property type="protein sequence ID" value="KAF8487206.1"/>
    <property type="molecule type" value="Genomic_DNA"/>
</dbReference>
<comment type="function">
    <text evidence="1">Putative mitochondrial redox protein which could be involved in the reduction of small toxic molecules.</text>
</comment>
<evidence type="ECO:0000313" key="7">
    <source>
        <dbReference type="EMBL" id="KAF8487206.1"/>
    </source>
</evidence>
<sequence>MFSAFKKSIPQISIFHNPSLPPSNKALAVLRAALSAPYPPGGASNSPLNFNLEVVENAPPTPDQIRSILDYLPRVRDIDDPHHIAALISSHPSAPSLPDRPHSPEGLVRLAQKSPLALKWPIVVDWTSGRACAGDSEGVKDILEYLRKKRDGEVKEEEDYKPKGWFS</sequence>
<dbReference type="SUPFAM" id="SSF52833">
    <property type="entry name" value="Thioredoxin-like"/>
    <property type="match status" value="1"/>
</dbReference>
<reference evidence="7" key="2">
    <citation type="journal article" date="2020" name="Nat. Commun.">
        <title>Large-scale genome sequencing of mycorrhizal fungi provides insights into the early evolution of symbiotic traits.</title>
        <authorList>
            <person name="Miyauchi S."/>
            <person name="Kiss E."/>
            <person name="Kuo A."/>
            <person name="Drula E."/>
            <person name="Kohler A."/>
            <person name="Sanchez-Garcia M."/>
            <person name="Morin E."/>
            <person name="Andreopoulos B."/>
            <person name="Barry K.W."/>
            <person name="Bonito G."/>
            <person name="Buee M."/>
            <person name="Carver A."/>
            <person name="Chen C."/>
            <person name="Cichocki N."/>
            <person name="Clum A."/>
            <person name="Culley D."/>
            <person name="Crous P.W."/>
            <person name="Fauchery L."/>
            <person name="Girlanda M."/>
            <person name="Hayes R.D."/>
            <person name="Keri Z."/>
            <person name="LaButti K."/>
            <person name="Lipzen A."/>
            <person name="Lombard V."/>
            <person name="Magnuson J."/>
            <person name="Maillard F."/>
            <person name="Murat C."/>
            <person name="Nolan M."/>
            <person name="Ohm R.A."/>
            <person name="Pangilinan J."/>
            <person name="Pereira M.F."/>
            <person name="Perotto S."/>
            <person name="Peter M."/>
            <person name="Pfister S."/>
            <person name="Riley R."/>
            <person name="Sitrit Y."/>
            <person name="Stielow J.B."/>
            <person name="Szollosi G."/>
            <person name="Zifcakova L."/>
            <person name="Stursova M."/>
            <person name="Spatafora J.W."/>
            <person name="Tedersoo L."/>
            <person name="Vaario L.M."/>
            <person name="Yamada A."/>
            <person name="Yan M."/>
            <person name="Wang P."/>
            <person name="Xu J."/>
            <person name="Bruns T."/>
            <person name="Baldrian P."/>
            <person name="Vilgalys R."/>
            <person name="Dunand C."/>
            <person name="Henrissat B."/>
            <person name="Grigoriev I.V."/>
            <person name="Hibbett D."/>
            <person name="Nagy L.G."/>
            <person name="Martin F.M."/>
        </authorList>
    </citation>
    <scope>NUCLEOTIDE SEQUENCE</scope>
    <source>
        <strain evidence="7">Prilba</strain>
    </source>
</reference>
<dbReference type="OrthoDB" id="59229at2759"/>
<comment type="subcellular location">
    <subcellularLocation>
        <location evidence="2">Mitochondrion</location>
    </subcellularLocation>
</comment>
<organism evidence="7 8">
    <name type="scientific">Russula ochroleuca</name>
    <dbReference type="NCBI Taxonomy" id="152965"/>
    <lineage>
        <taxon>Eukaryota</taxon>
        <taxon>Fungi</taxon>
        <taxon>Dikarya</taxon>
        <taxon>Basidiomycota</taxon>
        <taxon>Agaricomycotina</taxon>
        <taxon>Agaricomycetes</taxon>
        <taxon>Russulales</taxon>
        <taxon>Russulaceae</taxon>
        <taxon>Russula</taxon>
    </lineage>
</organism>
<dbReference type="GO" id="GO:0016491">
    <property type="term" value="F:oxidoreductase activity"/>
    <property type="evidence" value="ECO:0007669"/>
    <property type="project" value="UniProtKB-KW"/>
</dbReference>
<dbReference type="InterPro" id="IPR006660">
    <property type="entry name" value="Arsenate_reductase-like"/>
</dbReference>
<comment type="similarity">
    <text evidence="3">Belongs to the FMP46 family.</text>
</comment>
<accession>A0A9P5TEA7</accession>
<dbReference type="Gene3D" id="3.40.30.10">
    <property type="entry name" value="Glutaredoxin"/>
    <property type="match status" value="1"/>
</dbReference>
<evidence type="ECO:0000313" key="8">
    <source>
        <dbReference type="Proteomes" id="UP000759537"/>
    </source>
</evidence>
<dbReference type="Proteomes" id="UP000759537">
    <property type="component" value="Unassembled WGS sequence"/>
</dbReference>
<protein>
    <submittedName>
        <fullName evidence="7">Thioredoxin-like protein</fullName>
    </submittedName>
</protein>
<dbReference type="GO" id="GO:0005739">
    <property type="term" value="C:mitochondrion"/>
    <property type="evidence" value="ECO:0007669"/>
    <property type="project" value="UniProtKB-SubCell"/>
</dbReference>
<comment type="caution">
    <text evidence="7">The sequence shown here is derived from an EMBL/GenBank/DDBJ whole genome shotgun (WGS) entry which is preliminary data.</text>
</comment>
<evidence type="ECO:0000256" key="4">
    <source>
        <dbReference type="ARBA" id="ARBA00022946"/>
    </source>
</evidence>
<dbReference type="PROSITE" id="PS51353">
    <property type="entry name" value="ARSC"/>
    <property type="match status" value="1"/>
</dbReference>
<keyword evidence="4" id="KW-0809">Transit peptide</keyword>
<evidence type="ECO:0000256" key="1">
    <source>
        <dbReference type="ARBA" id="ARBA00002963"/>
    </source>
</evidence>
<evidence type="ECO:0000256" key="5">
    <source>
        <dbReference type="ARBA" id="ARBA00023002"/>
    </source>
</evidence>
<reference evidence="7" key="1">
    <citation type="submission" date="2019-10" db="EMBL/GenBank/DDBJ databases">
        <authorList>
            <consortium name="DOE Joint Genome Institute"/>
            <person name="Kuo A."/>
            <person name="Miyauchi S."/>
            <person name="Kiss E."/>
            <person name="Drula E."/>
            <person name="Kohler A."/>
            <person name="Sanchez-Garcia M."/>
            <person name="Andreopoulos B."/>
            <person name="Barry K.W."/>
            <person name="Bonito G."/>
            <person name="Buee M."/>
            <person name="Carver A."/>
            <person name="Chen C."/>
            <person name="Cichocki N."/>
            <person name="Clum A."/>
            <person name="Culley D."/>
            <person name="Crous P.W."/>
            <person name="Fauchery L."/>
            <person name="Girlanda M."/>
            <person name="Hayes R."/>
            <person name="Keri Z."/>
            <person name="LaButti K."/>
            <person name="Lipzen A."/>
            <person name="Lombard V."/>
            <person name="Magnuson J."/>
            <person name="Maillard F."/>
            <person name="Morin E."/>
            <person name="Murat C."/>
            <person name="Nolan M."/>
            <person name="Ohm R."/>
            <person name="Pangilinan J."/>
            <person name="Pereira M."/>
            <person name="Perotto S."/>
            <person name="Peter M."/>
            <person name="Riley R."/>
            <person name="Sitrit Y."/>
            <person name="Stielow B."/>
            <person name="Szollosi G."/>
            <person name="Zifcakova L."/>
            <person name="Stursova M."/>
            <person name="Spatafora J.W."/>
            <person name="Tedersoo L."/>
            <person name="Vaario L.-M."/>
            <person name="Yamada A."/>
            <person name="Yan M."/>
            <person name="Wang P."/>
            <person name="Xu J."/>
            <person name="Bruns T."/>
            <person name="Baldrian P."/>
            <person name="Vilgalys R."/>
            <person name="Henrissat B."/>
            <person name="Grigoriev I.V."/>
            <person name="Hibbett D."/>
            <person name="Nagy L.G."/>
            <person name="Martin F.M."/>
        </authorList>
    </citation>
    <scope>NUCLEOTIDE SEQUENCE</scope>
    <source>
        <strain evidence="7">Prilba</strain>
    </source>
</reference>